<reference evidence="7 8" key="1">
    <citation type="journal article" date="2019" name="PLoS Negl. Trop. Dis.">
        <title>Whole genome sequencing of Entamoeba nuttalli reveals mammalian host-related molecular signatures and a novel octapeptide-repeat surface protein.</title>
        <authorList>
            <person name="Tanaka M."/>
            <person name="Makiuchi T."/>
            <person name="Komiyama T."/>
            <person name="Shiina T."/>
            <person name="Osaki K."/>
            <person name="Tachibana H."/>
        </authorList>
    </citation>
    <scope>NUCLEOTIDE SEQUENCE [LARGE SCALE GENOMIC DNA]</scope>
    <source>
        <strain evidence="7 8">P19-061405</strain>
    </source>
</reference>
<comment type="similarity">
    <text evidence="5">Belongs to the apyrase family.</text>
</comment>
<dbReference type="InterPro" id="IPR036258">
    <property type="entry name" value="Apyrase_sf"/>
</dbReference>
<dbReference type="SUPFAM" id="SSF101887">
    <property type="entry name" value="Apyrase"/>
    <property type="match status" value="1"/>
</dbReference>
<keyword evidence="6" id="KW-0472">Membrane</keyword>
<keyword evidence="3" id="KW-0378">Hydrolase</keyword>
<keyword evidence="4" id="KW-0106">Calcium</keyword>
<dbReference type="Pfam" id="PF06079">
    <property type="entry name" value="Apyrase"/>
    <property type="match status" value="1"/>
</dbReference>
<dbReference type="Proteomes" id="UP001628156">
    <property type="component" value="Unassembled WGS sequence"/>
</dbReference>
<feature type="transmembrane region" description="Helical" evidence="6">
    <location>
        <begin position="6"/>
        <end position="26"/>
    </location>
</feature>
<organism evidence="7 8">
    <name type="scientific">Entamoeba nuttalli</name>
    <dbReference type="NCBI Taxonomy" id="412467"/>
    <lineage>
        <taxon>Eukaryota</taxon>
        <taxon>Amoebozoa</taxon>
        <taxon>Evosea</taxon>
        <taxon>Archamoebae</taxon>
        <taxon>Mastigamoebida</taxon>
        <taxon>Entamoebidae</taxon>
        <taxon>Entamoeba</taxon>
    </lineage>
</organism>
<evidence type="ECO:0008006" key="9">
    <source>
        <dbReference type="Google" id="ProtNLM"/>
    </source>
</evidence>
<evidence type="ECO:0000313" key="7">
    <source>
        <dbReference type="EMBL" id="GAB1223416.1"/>
    </source>
</evidence>
<dbReference type="InterPro" id="IPR009283">
    <property type="entry name" value="Apyrase"/>
</dbReference>
<proteinExistence type="inferred from homology"/>
<evidence type="ECO:0000256" key="6">
    <source>
        <dbReference type="SAM" id="Phobius"/>
    </source>
</evidence>
<dbReference type="EMBL" id="BAAFRS010000146">
    <property type="protein sequence ID" value="GAB1223416.1"/>
    <property type="molecule type" value="Genomic_DNA"/>
</dbReference>
<evidence type="ECO:0000256" key="3">
    <source>
        <dbReference type="ARBA" id="ARBA00022801"/>
    </source>
</evidence>
<comment type="caution">
    <text evidence="7">The sequence shown here is derived from an EMBL/GenBank/DDBJ whole genome shotgun (WGS) entry which is preliminary data.</text>
</comment>
<dbReference type="PANTHER" id="PTHR13023">
    <property type="entry name" value="APYRASE"/>
    <property type="match status" value="1"/>
</dbReference>
<evidence type="ECO:0000256" key="1">
    <source>
        <dbReference type="ARBA" id="ARBA00001913"/>
    </source>
</evidence>
<dbReference type="Gene3D" id="2.120.10.100">
    <property type="entry name" value="Apyrase"/>
    <property type="match status" value="1"/>
</dbReference>
<gene>
    <name evidence="7" type="ORF">ENUP19_0146G0033</name>
</gene>
<evidence type="ECO:0000256" key="5">
    <source>
        <dbReference type="ARBA" id="ARBA00025738"/>
    </source>
</evidence>
<evidence type="ECO:0000313" key="8">
    <source>
        <dbReference type="Proteomes" id="UP001628156"/>
    </source>
</evidence>
<evidence type="ECO:0000256" key="4">
    <source>
        <dbReference type="ARBA" id="ARBA00022837"/>
    </source>
</evidence>
<accession>A0ABQ0DKT1</accession>
<keyword evidence="6" id="KW-0812">Transmembrane</keyword>
<name>A0ABQ0DKT1_9EUKA</name>
<keyword evidence="6" id="KW-1133">Transmembrane helix</keyword>
<sequence>MKKLLLFSIFIAGVITLFLFEVLVIYDYPKVSNSRLSHLKSIFLKSNDLVYPESMSGYSTYNENSFAFQLIYVSDNDKYNVEDNKFISKIHFGMISKIDNKWSFTENTQKSFQTQTQLNYNGRGNELSEVIQYFNNLYVFDDKTGVIAQLDLEHKNFYPWIIIADGNGNQTSGAKNEWATVVGDKLYVGSHGPNTYDSLGRVDRTNKYYVQKVNKEGSFEYEDWSGVYNNILNALNIEVPGYITNEAVVYSNLKKKWYFAPRKCSNKAYDKQEDEKLNSCKYIIELDENLNNPRLIEDKQYDKTHGFSSIKVLPFNEDILVYLKSYEVDNKFKSFVGMINVNGEIVMEEQPLGSEKFEGLEIIPLNI</sequence>
<dbReference type="PANTHER" id="PTHR13023:SF3">
    <property type="entry name" value="SOLUBLE CALCIUM-ACTIVATED NUCLEOTIDASE 1"/>
    <property type="match status" value="1"/>
</dbReference>
<protein>
    <recommendedName>
        <fullName evidence="9">Apyrase</fullName>
    </recommendedName>
</protein>
<comment type="cofactor">
    <cofactor evidence="1">
        <name>Ca(2+)</name>
        <dbReference type="ChEBI" id="CHEBI:29108"/>
    </cofactor>
</comment>
<keyword evidence="2" id="KW-0479">Metal-binding</keyword>
<keyword evidence="8" id="KW-1185">Reference proteome</keyword>
<evidence type="ECO:0000256" key="2">
    <source>
        <dbReference type="ARBA" id="ARBA00022723"/>
    </source>
</evidence>